<keyword evidence="1" id="KW-0677">Repeat</keyword>
<dbReference type="InterPro" id="IPR036770">
    <property type="entry name" value="Ankyrin_rpt-contain_sf"/>
</dbReference>
<name>A0ABD5C7V5_9BURK</name>
<evidence type="ECO:0000313" key="5">
    <source>
        <dbReference type="EMBL" id="MDR6201334.1"/>
    </source>
</evidence>
<evidence type="ECO:0000256" key="3">
    <source>
        <dbReference type="PROSITE-ProRule" id="PRU00023"/>
    </source>
</evidence>
<dbReference type="PANTHER" id="PTHR24124">
    <property type="entry name" value="ANKYRIN REPEAT FAMILY A"/>
    <property type="match status" value="1"/>
</dbReference>
<dbReference type="Pfam" id="PF12796">
    <property type="entry name" value="Ank_2"/>
    <property type="match status" value="1"/>
</dbReference>
<dbReference type="Proteomes" id="UP001245184">
    <property type="component" value="Unassembled WGS sequence"/>
</dbReference>
<dbReference type="RefSeq" id="WP_310029494.1">
    <property type="nucleotide sequence ID" value="NZ_JAVIZN010000001.1"/>
</dbReference>
<gene>
    <name evidence="5" type="ORF">QF025_000054</name>
</gene>
<feature type="repeat" description="ANK" evidence="3">
    <location>
        <begin position="97"/>
        <end position="134"/>
    </location>
</feature>
<dbReference type="PROSITE" id="PS50088">
    <property type="entry name" value="ANK_REPEAT"/>
    <property type="match status" value="2"/>
</dbReference>
<evidence type="ECO:0000256" key="2">
    <source>
        <dbReference type="ARBA" id="ARBA00023043"/>
    </source>
</evidence>
<feature type="compositionally biased region" description="Basic and acidic residues" evidence="4">
    <location>
        <begin position="540"/>
        <end position="554"/>
    </location>
</feature>
<reference evidence="5 6" key="1">
    <citation type="submission" date="2023-08" db="EMBL/GenBank/DDBJ databases">
        <title>Genome sequencing of plant associated microbes to promote plant fitness in Sorghum bicolor and Oryza sativa.</title>
        <authorList>
            <person name="Coleman-Derr D."/>
        </authorList>
    </citation>
    <scope>NUCLEOTIDE SEQUENCE [LARGE SCALE GENOMIC DNA]</scope>
    <source>
        <strain evidence="5 6">SLBN-33</strain>
    </source>
</reference>
<keyword evidence="2 3" id="KW-0040">ANK repeat</keyword>
<sequence>MRCTHSLRSSTDSLCRQSEAKAPTPPAYEGSPENVRELLNLLKCSEHIGAIDSDGKTVLHYAASMNVAPHENGDFLDALDAALRTSASLNFNVADRDGNTPLHLAARYQNSREIFEFLVCSAVERNADFSLLNREGLGVIHIVSSIEIAPTAYRKNYAAVLSDSVLDLEVDLRSIDGKTALEMALEVSIDGLNVVRALLRAGADPELSAPKSEAPWQRVAAWRTLYEDALLHEQRSDSAEHLCLKHGDTGRILKLLDGKAALQEAREVRATMTPAIRALGLVVDLDQSMMLNRKLRASVARADGAEALHWKHEGGRLAANLSTRRGHRSMESFFGALLHDRFKLSAALLNDQALSSAPDEQGRTLVFHLARRDEHLEPSSAFLKSAELLFSLTVCDLSVRDRALDTPVHYIAQHIAESDAALMKVVLAQAIEARYDFSTHNGNGQTVLHILAIRSVKPLLDAYLETVGAGGLDDLTAGGRTALDLAFGNDPFYAGSDRDGLEMRSGHAFIHKKEVVETLVAWGAHRAQGAVIASRRELSEAARLPPEKPRERSNWKPVLEEDADDPAFSDEEIRHAARMQEAAAAAQSGQPRRRSLERLMGLVSWFGNVTTKPQRTGN</sequence>
<dbReference type="InterPro" id="IPR002110">
    <property type="entry name" value="Ankyrin_rpt"/>
</dbReference>
<comment type="caution">
    <text evidence="5">The sequence shown here is derived from an EMBL/GenBank/DDBJ whole genome shotgun (WGS) entry which is preliminary data.</text>
</comment>
<dbReference type="EMBL" id="JAVIZN010000001">
    <property type="protein sequence ID" value="MDR6201334.1"/>
    <property type="molecule type" value="Genomic_DNA"/>
</dbReference>
<dbReference type="SMART" id="SM00248">
    <property type="entry name" value="ANK"/>
    <property type="match status" value="4"/>
</dbReference>
<dbReference type="PANTHER" id="PTHR24124:SF14">
    <property type="entry name" value="CHROMOSOME UNDETERMINED SCAFFOLD_25, WHOLE GENOME SHOTGUN SEQUENCE"/>
    <property type="match status" value="1"/>
</dbReference>
<feature type="compositionally biased region" description="Polar residues" evidence="4">
    <location>
        <begin position="1"/>
        <end position="16"/>
    </location>
</feature>
<feature type="region of interest" description="Disordered" evidence="4">
    <location>
        <begin position="1"/>
        <end position="32"/>
    </location>
</feature>
<dbReference type="SUPFAM" id="SSF48403">
    <property type="entry name" value="Ankyrin repeat"/>
    <property type="match status" value="2"/>
</dbReference>
<evidence type="ECO:0000256" key="4">
    <source>
        <dbReference type="SAM" id="MobiDB-lite"/>
    </source>
</evidence>
<evidence type="ECO:0000256" key="1">
    <source>
        <dbReference type="ARBA" id="ARBA00022737"/>
    </source>
</evidence>
<dbReference type="Gene3D" id="1.25.40.20">
    <property type="entry name" value="Ankyrin repeat-containing domain"/>
    <property type="match status" value="2"/>
</dbReference>
<proteinExistence type="predicted"/>
<feature type="repeat" description="ANK" evidence="3">
    <location>
        <begin position="176"/>
        <end position="210"/>
    </location>
</feature>
<feature type="region of interest" description="Disordered" evidence="4">
    <location>
        <begin position="540"/>
        <end position="571"/>
    </location>
</feature>
<protein>
    <submittedName>
        <fullName evidence="5">Ankyrin repeat protein</fullName>
    </submittedName>
</protein>
<feature type="compositionally biased region" description="Acidic residues" evidence="4">
    <location>
        <begin position="560"/>
        <end position="570"/>
    </location>
</feature>
<dbReference type="AlphaFoldDB" id="A0ABD5C7V5"/>
<dbReference type="PROSITE" id="PS50297">
    <property type="entry name" value="ANK_REP_REGION"/>
    <property type="match status" value="1"/>
</dbReference>
<accession>A0ABD5C7V5</accession>
<organism evidence="5 6">
    <name type="scientific">Paraburkholderia graminis</name>
    <dbReference type="NCBI Taxonomy" id="60548"/>
    <lineage>
        <taxon>Bacteria</taxon>
        <taxon>Pseudomonadati</taxon>
        <taxon>Pseudomonadota</taxon>
        <taxon>Betaproteobacteria</taxon>
        <taxon>Burkholderiales</taxon>
        <taxon>Burkholderiaceae</taxon>
        <taxon>Paraburkholderia</taxon>
    </lineage>
</organism>
<evidence type="ECO:0000313" key="6">
    <source>
        <dbReference type="Proteomes" id="UP001245184"/>
    </source>
</evidence>